<protein>
    <submittedName>
        <fullName evidence="2">Uncharacterized protein</fullName>
    </submittedName>
</protein>
<keyword evidence="3" id="KW-1185">Reference proteome</keyword>
<dbReference type="AlphaFoldDB" id="A0A2B7WJS3"/>
<comment type="caution">
    <text evidence="2">The sequence shown here is derived from an EMBL/GenBank/DDBJ whole genome shotgun (WGS) entry which is preliminary data.</text>
</comment>
<feature type="region of interest" description="Disordered" evidence="1">
    <location>
        <begin position="40"/>
        <end position="169"/>
    </location>
</feature>
<feature type="compositionally biased region" description="Acidic residues" evidence="1">
    <location>
        <begin position="148"/>
        <end position="157"/>
    </location>
</feature>
<evidence type="ECO:0000313" key="2">
    <source>
        <dbReference type="EMBL" id="PGG96884.1"/>
    </source>
</evidence>
<feature type="compositionally biased region" description="Basic and acidic residues" evidence="1">
    <location>
        <begin position="158"/>
        <end position="169"/>
    </location>
</feature>
<dbReference type="Proteomes" id="UP000224080">
    <property type="component" value="Unassembled WGS sequence"/>
</dbReference>
<evidence type="ECO:0000313" key="3">
    <source>
        <dbReference type="Proteomes" id="UP000224080"/>
    </source>
</evidence>
<name>A0A2B7WJS3_9EURO</name>
<feature type="compositionally biased region" description="Acidic residues" evidence="1">
    <location>
        <begin position="60"/>
        <end position="80"/>
    </location>
</feature>
<gene>
    <name evidence="2" type="ORF">GX51_07621</name>
</gene>
<sequence>MSTLGDIYSNLCMIIRYLGSFLTPLIEDLTDDDEERGLEIGTASEASEVELANNGREEVDATEEVESVEGTEGDVDEEGGVPDNSEKQLKEWSLKDEASEKVSLVVKKLETERPQQDDTDDDDIDASVADNVALDNEDTDASVADNVASDDESTEEEILNKKILNQDKI</sequence>
<evidence type="ECO:0000256" key="1">
    <source>
        <dbReference type="SAM" id="MobiDB-lite"/>
    </source>
</evidence>
<feature type="compositionally biased region" description="Basic and acidic residues" evidence="1">
    <location>
        <begin position="107"/>
        <end position="116"/>
    </location>
</feature>
<organism evidence="2 3">
    <name type="scientific">Blastomyces parvus</name>
    <dbReference type="NCBI Taxonomy" id="2060905"/>
    <lineage>
        <taxon>Eukaryota</taxon>
        <taxon>Fungi</taxon>
        <taxon>Dikarya</taxon>
        <taxon>Ascomycota</taxon>
        <taxon>Pezizomycotina</taxon>
        <taxon>Eurotiomycetes</taxon>
        <taxon>Eurotiomycetidae</taxon>
        <taxon>Onygenales</taxon>
        <taxon>Ajellomycetaceae</taxon>
        <taxon>Blastomyces</taxon>
    </lineage>
</organism>
<dbReference type="EMBL" id="PDNC01000160">
    <property type="protein sequence ID" value="PGG96884.1"/>
    <property type="molecule type" value="Genomic_DNA"/>
</dbReference>
<feature type="compositionally biased region" description="Basic and acidic residues" evidence="1">
    <location>
        <begin position="84"/>
        <end position="100"/>
    </location>
</feature>
<accession>A0A2B7WJS3</accession>
<proteinExistence type="predicted"/>
<reference evidence="2 3" key="1">
    <citation type="submission" date="2017-10" db="EMBL/GenBank/DDBJ databases">
        <title>Comparative genomics in systemic dimorphic fungi from Ajellomycetaceae.</title>
        <authorList>
            <person name="Munoz J.F."/>
            <person name="Mcewen J.G."/>
            <person name="Clay O.K."/>
            <person name="Cuomo C.A."/>
        </authorList>
    </citation>
    <scope>NUCLEOTIDE SEQUENCE [LARGE SCALE GENOMIC DNA]</scope>
    <source>
        <strain evidence="2 3">UAMH130</strain>
    </source>
</reference>